<dbReference type="InterPro" id="IPR011527">
    <property type="entry name" value="ABC1_TM_dom"/>
</dbReference>
<feature type="transmembrane region" description="Helical" evidence="13">
    <location>
        <begin position="942"/>
        <end position="966"/>
    </location>
</feature>
<dbReference type="FunFam" id="1.20.1560.10:FF:000113">
    <property type="entry name" value="ABC transporter, putative"/>
    <property type="match status" value="1"/>
</dbReference>
<name>A0A0K2T9W3_LEPSM</name>
<dbReference type="InterPro" id="IPR050173">
    <property type="entry name" value="ABC_transporter_C-like"/>
</dbReference>
<feature type="transmembrane region" description="Helical" evidence="13">
    <location>
        <begin position="532"/>
        <end position="552"/>
    </location>
</feature>
<proteinExistence type="inferred from homology"/>
<feature type="transmembrane region" description="Helical" evidence="13">
    <location>
        <begin position="350"/>
        <end position="370"/>
    </location>
</feature>
<dbReference type="Gene3D" id="1.20.1560.10">
    <property type="entry name" value="ABC transporter type 1, transmembrane domain"/>
    <property type="match status" value="2"/>
</dbReference>
<evidence type="ECO:0000256" key="9">
    <source>
        <dbReference type="ARBA" id="ARBA00022967"/>
    </source>
</evidence>
<evidence type="ECO:0000256" key="12">
    <source>
        <dbReference type="ARBA" id="ARBA00034018"/>
    </source>
</evidence>
<dbReference type="FunFam" id="3.40.50.300:FF:000973">
    <property type="entry name" value="Multidrug resistance-associated protein 4"/>
    <property type="match status" value="1"/>
</dbReference>
<feature type="domain" description="ABC transmembrane type-1" evidence="15">
    <location>
        <begin position="904"/>
        <end position="1182"/>
    </location>
</feature>
<evidence type="ECO:0000256" key="8">
    <source>
        <dbReference type="ARBA" id="ARBA00022840"/>
    </source>
</evidence>
<evidence type="ECO:0000256" key="6">
    <source>
        <dbReference type="ARBA" id="ARBA00022737"/>
    </source>
</evidence>
<organism evidence="16">
    <name type="scientific">Lepeophtheirus salmonis</name>
    <name type="common">Salmon louse</name>
    <name type="synonym">Caligus salmonis</name>
    <dbReference type="NCBI Taxonomy" id="72036"/>
    <lineage>
        <taxon>Eukaryota</taxon>
        <taxon>Metazoa</taxon>
        <taxon>Ecdysozoa</taxon>
        <taxon>Arthropoda</taxon>
        <taxon>Crustacea</taxon>
        <taxon>Multicrustacea</taxon>
        <taxon>Hexanauplia</taxon>
        <taxon>Copepoda</taxon>
        <taxon>Siphonostomatoida</taxon>
        <taxon>Caligidae</taxon>
        <taxon>Lepeophtheirus</taxon>
    </lineage>
</organism>
<feature type="transmembrane region" description="Helical" evidence="13">
    <location>
        <begin position="70"/>
        <end position="94"/>
    </location>
</feature>
<evidence type="ECO:0000256" key="11">
    <source>
        <dbReference type="ARBA" id="ARBA00023136"/>
    </source>
</evidence>
<dbReference type="SUPFAM" id="SSF52540">
    <property type="entry name" value="P-loop containing nucleoside triphosphate hydrolases"/>
    <property type="match status" value="2"/>
</dbReference>
<comment type="similarity">
    <text evidence="2">Belongs to the ABC transporter superfamily. ABCC family. Conjugate transporter (TC 3.A.1.208) subfamily.</text>
</comment>
<comment type="subcellular location">
    <subcellularLocation>
        <location evidence="1">Membrane</location>
        <topology evidence="1">Multi-pass membrane protein</topology>
    </subcellularLocation>
</comment>
<evidence type="ECO:0000259" key="14">
    <source>
        <dbReference type="PROSITE" id="PS50893"/>
    </source>
</evidence>
<dbReference type="InterPro" id="IPR017871">
    <property type="entry name" value="ABC_transporter-like_CS"/>
</dbReference>
<evidence type="ECO:0000256" key="4">
    <source>
        <dbReference type="ARBA" id="ARBA00022448"/>
    </source>
</evidence>
<dbReference type="PANTHER" id="PTHR24223:SF330">
    <property type="entry name" value="ATP-BINDING CASSETTE SUB-FAMILY C MEMBER 10"/>
    <property type="match status" value="1"/>
</dbReference>
<dbReference type="PROSITE" id="PS00211">
    <property type="entry name" value="ABC_TRANSPORTER_1"/>
    <property type="match status" value="1"/>
</dbReference>
<feature type="domain" description="ABC transmembrane type-1" evidence="15">
    <location>
        <begin position="317"/>
        <end position="590"/>
    </location>
</feature>
<keyword evidence="9" id="KW-1278">Translocase</keyword>
<gene>
    <name evidence="16" type="primary">ABCC7</name>
</gene>
<dbReference type="GO" id="GO:0016020">
    <property type="term" value="C:membrane"/>
    <property type="evidence" value="ECO:0007669"/>
    <property type="project" value="UniProtKB-SubCell"/>
</dbReference>
<keyword evidence="6" id="KW-0677">Repeat</keyword>
<dbReference type="CDD" id="cd03244">
    <property type="entry name" value="ABCC_MRP_domain2"/>
    <property type="match status" value="1"/>
</dbReference>
<feature type="domain" description="ABC transporter" evidence="14">
    <location>
        <begin position="634"/>
        <end position="858"/>
    </location>
</feature>
<evidence type="ECO:0000256" key="2">
    <source>
        <dbReference type="ARBA" id="ARBA00009726"/>
    </source>
</evidence>
<evidence type="ECO:0000313" key="16">
    <source>
        <dbReference type="EMBL" id="CDW22610.1"/>
    </source>
</evidence>
<evidence type="ECO:0000256" key="5">
    <source>
        <dbReference type="ARBA" id="ARBA00022692"/>
    </source>
</evidence>
<dbReference type="CDD" id="cd18598">
    <property type="entry name" value="ABC_6TM_MRP7_D1_like"/>
    <property type="match status" value="1"/>
</dbReference>
<comment type="catalytic activity">
    <reaction evidence="12">
        <text>ATP + H2O + xenobioticSide 1 = ADP + phosphate + xenobioticSide 2.</text>
        <dbReference type="EC" id="7.6.2.2"/>
    </reaction>
</comment>
<dbReference type="SUPFAM" id="SSF90123">
    <property type="entry name" value="ABC transporter transmembrane region"/>
    <property type="match status" value="2"/>
</dbReference>
<dbReference type="CDD" id="cd03250">
    <property type="entry name" value="ABCC_MRP_domain1"/>
    <property type="match status" value="1"/>
</dbReference>
<dbReference type="FunFam" id="3.40.50.300:FF:000163">
    <property type="entry name" value="Multidrug resistance-associated protein member 4"/>
    <property type="match status" value="1"/>
</dbReference>
<keyword evidence="10 13" id="KW-1133">Transmembrane helix</keyword>
<dbReference type="PANTHER" id="PTHR24223">
    <property type="entry name" value="ATP-BINDING CASSETTE SUB-FAMILY C"/>
    <property type="match status" value="1"/>
</dbReference>
<dbReference type="OrthoDB" id="6500128at2759"/>
<dbReference type="Pfam" id="PF00664">
    <property type="entry name" value="ABC_membrane"/>
    <property type="match status" value="2"/>
</dbReference>
<dbReference type="PROSITE" id="PS50929">
    <property type="entry name" value="ABC_TM1F"/>
    <property type="match status" value="2"/>
</dbReference>
<dbReference type="InterPro" id="IPR027417">
    <property type="entry name" value="P-loop_NTPase"/>
</dbReference>
<accession>A0A0K2T9W3</accession>
<dbReference type="GO" id="GO:0005524">
    <property type="term" value="F:ATP binding"/>
    <property type="evidence" value="ECO:0007669"/>
    <property type="project" value="UniProtKB-KW"/>
</dbReference>
<keyword evidence="7" id="KW-0547">Nucleotide-binding</keyword>
<feature type="transmembrane region" description="Helical" evidence="13">
    <location>
        <begin position="309"/>
        <end position="330"/>
    </location>
</feature>
<evidence type="ECO:0000256" key="13">
    <source>
        <dbReference type="SAM" id="Phobius"/>
    </source>
</evidence>
<dbReference type="PROSITE" id="PS50893">
    <property type="entry name" value="ABC_TRANSPORTER_2"/>
    <property type="match status" value="2"/>
</dbReference>
<keyword evidence="5 13" id="KW-0812">Transmembrane</keyword>
<feature type="transmembrane region" description="Helical" evidence="13">
    <location>
        <begin position="418"/>
        <end position="442"/>
    </location>
</feature>
<dbReference type="GO" id="GO:0016887">
    <property type="term" value="F:ATP hydrolysis activity"/>
    <property type="evidence" value="ECO:0007669"/>
    <property type="project" value="InterPro"/>
</dbReference>
<reference evidence="16" key="1">
    <citation type="submission" date="2014-05" db="EMBL/GenBank/DDBJ databases">
        <authorList>
            <person name="Chronopoulou M."/>
        </authorList>
    </citation>
    <scope>NUCLEOTIDE SEQUENCE</scope>
    <source>
        <tissue evidence="16">Whole organism</tissue>
    </source>
</reference>
<dbReference type="SMART" id="SM00382">
    <property type="entry name" value="AAA"/>
    <property type="match status" value="2"/>
</dbReference>
<keyword evidence="8 16" id="KW-0067">ATP-binding</keyword>
<evidence type="ECO:0000256" key="3">
    <source>
        <dbReference type="ARBA" id="ARBA00012191"/>
    </source>
</evidence>
<sequence length="1455" mass="165214">MLASSIVDSDIKREFCGRGSLHPWDSSINDFGICFQSLVLVVPTHAILGIISAYYSSYEHGSYYLRPQKAIIAIVSRIIISLGLAAHSALFLLLREKYTENPDGSSLLESFVKIICWTCHAAYNYNLLHRLSLSPRGPNRILFIWILCLIPDLIQARSNLLQPLTIPLIERNLLFYEALFQNIFLATYSLTLFFGPTESESMSYQGPGERDRLWTRAQSYGGFHEEYDYNYLGVAQEDTSIMDRLFFKWVSPLIDKGRMGKLNSSQDVFDLPHNIHTGIVYEDFEFHKSRVRSLQWFRKALSSKFLKEFLCIGMIKFVADVSGFFCPLLLNRLVKFMEDPKADLRWGYFYAFSLFVSTFLVAICNTQFNFKMNELGLKVRASVIQSLYKQTLSVSEANLNKYSRGEIINFMSIDVDRVVNFAPSFHAFWSLPFQMVVTLYLLHQQVGVSSFVGVGFAILMIPINKVIATKIGSLSGHMMSAKDDRVKIIAEIIEGIRVIKYYCWESFFTDKTNSHRNNEIYYLKWRKYLDAVCVYLWASTPVIISVSTFATYSALGNPLTAAKVFTSMALFAMLSGPFNAFPFVINGLIEANVSIKRLARFLSLPSINRIKYFTEYKDENTKASKEIETKIPDIQIMEASFGFTKDCFTLRNIDVSIKRQEFVGVLGPVGSGKTTFLNAILGELEKQSGKISVRDPLSGIAYVQQVPWIQNKSIRDNILFGEMYIHGKYTKVIKACCLDHDFKHLHRGDHTIAGEKGAALSGGQKARIALARAIYQDKDIYLIDDVFSSLDVNVGYKVYTEVMLNLLKRKTRILCTHNPQYINDANIVIKIKDGEFESVKQSTHLVPTSTSPDFSYDTSMFDFKDNSNVIDDSVEEEMQETGVVAYRIYKKYWQAIGTYLAPTILISIFLMQVASNTTDLWLSHWVSTDNFQNNTEDTDHYIYVYSGLAVFHTILTLIRAFLFAYGGIHAAKIIHDLLLGVLLRAKIYFFDSTPAGRILNRFSSDTYAIDDSLPFILNIFLSQIFGVFGRVLVCVYAVPWILIVLLPLGLFYYEIQCKYRPGSRDLKRISSVSLSPIYEHFNETVHGLKIIRASKASQRFLLENEELVECNQKARYAAFSASLWLEIRLQLIGSIVVFSIALISVINFESVDAGLVGLAVSYALGMTSRLAEVVVSFTETEKELVAVERAYDYIDRIYEESYSGVLNMPYNWPNQGVVEFKDIRLRYKDHLPYVLNKVNFKTKPKEKIGIVGRTGAGKSSLIAALFRLSSFSHGEIMVDGIRIRLLPLIDFRRQFAVIPQDPFIFSGTIRQNLDPYAQHSDQELWDSIKLSYLYNIIYSFGSSGLDTLIGDGGKSLSIGQKQLLCLARAIITSAKVVFIDEATASVDKETDRLIRNVLKTAFNDKTVITIAHRIETVLNSDRIFVMSNGQIIEEGKPEDLIKSPNSEFRKLIEQK</sequence>
<feature type="transmembrane region" description="Helical" evidence="13">
    <location>
        <begin position="448"/>
        <end position="468"/>
    </location>
</feature>
<feature type="domain" description="ABC transporter" evidence="14">
    <location>
        <begin position="1218"/>
        <end position="1453"/>
    </location>
</feature>
<dbReference type="Pfam" id="PF00005">
    <property type="entry name" value="ABC_tran"/>
    <property type="match status" value="2"/>
</dbReference>
<dbReference type="EC" id="7.6.2.2" evidence="3"/>
<dbReference type="InterPro" id="IPR003593">
    <property type="entry name" value="AAA+_ATPase"/>
</dbReference>
<dbReference type="InterPro" id="IPR003439">
    <property type="entry name" value="ABC_transporter-like_ATP-bd"/>
</dbReference>
<keyword evidence="4" id="KW-0813">Transport</keyword>
<evidence type="ECO:0000256" key="7">
    <source>
        <dbReference type="ARBA" id="ARBA00022741"/>
    </source>
</evidence>
<dbReference type="EMBL" id="HACA01005249">
    <property type="protein sequence ID" value="CDW22610.1"/>
    <property type="molecule type" value="Transcribed_RNA"/>
</dbReference>
<dbReference type="FunFam" id="1.20.1560.10:FF:000037">
    <property type="entry name" value="ATP-binding cassette subfamily C member 10"/>
    <property type="match status" value="1"/>
</dbReference>
<dbReference type="Gene3D" id="3.40.50.300">
    <property type="entry name" value="P-loop containing nucleotide triphosphate hydrolases"/>
    <property type="match status" value="2"/>
</dbReference>
<keyword evidence="11 13" id="KW-0472">Membrane</keyword>
<feature type="transmembrane region" description="Helical" evidence="13">
    <location>
        <begin position="564"/>
        <end position="589"/>
    </location>
</feature>
<protein>
    <recommendedName>
        <fullName evidence="3">ABC-type xenobiotic transporter</fullName>
        <ecNumber evidence="3">7.6.2.2</ecNumber>
    </recommendedName>
</protein>
<evidence type="ECO:0000256" key="1">
    <source>
        <dbReference type="ARBA" id="ARBA00004141"/>
    </source>
</evidence>
<dbReference type="InterPro" id="IPR036640">
    <property type="entry name" value="ABC1_TM_sf"/>
</dbReference>
<dbReference type="GO" id="GO:0008559">
    <property type="term" value="F:ABC-type xenobiotic transporter activity"/>
    <property type="evidence" value="ECO:0007669"/>
    <property type="project" value="UniProtKB-EC"/>
</dbReference>
<feature type="transmembrane region" description="Helical" evidence="13">
    <location>
        <begin position="1027"/>
        <end position="1053"/>
    </location>
</feature>
<evidence type="ECO:0000256" key="10">
    <source>
        <dbReference type="ARBA" id="ARBA00022989"/>
    </source>
</evidence>
<feature type="transmembrane region" description="Helical" evidence="13">
    <location>
        <begin position="896"/>
        <end position="915"/>
    </location>
</feature>
<dbReference type="CDD" id="cd18605">
    <property type="entry name" value="ABC_6TM_MRP7_D2_like"/>
    <property type="match status" value="1"/>
</dbReference>
<evidence type="ECO:0000259" key="15">
    <source>
        <dbReference type="PROSITE" id="PS50929"/>
    </source>
</evidence>
<feature type="transmembrane region" description="Helical" evidence="13">
    <location>
        <begin position="35"/>
        <end position="58"/>
    </location>
</feature>